<feature type="compositionally biased region" description="Polar residues" evidence="1">
    <location>
        <begin position="169"/>
        <end position="194"/>
    </location>
</feature>
<proteinExistence type="predicted"/>
<dbReference type="RefSeq" id="XP_018639575.1">
    <property type="nucleotide sequence ID" value="XM_018788203.1"/>
</dbReference>
<dbReference type="Proteomes" id="UP000076004">
    <property type="component" value="Unassembled WGS sequence"/>
</dbReference>
<feature type="region of interest" description="Disordered" evidence="1">
    <location>
        <begin position="157"/>
        <end position="194"/>
    </location>
</feature>
<dbReference type="EMBL" id="LVLB01000015">
    <property type="protein sequence ID" value="KYN96109.1"/>
    <property type="molecule type" value="Genomic_DNA"/>
</dbReference>
<feature type="region of interest" description="Disordered" evidence="1">
    <location>
        <begin position="64"/>
        <end position="140"/>
    </location>
</feature>
<feature type="compositionally biased region" description="Basic and acidic residues" evidence="1">
    <location>
        <begin position="157"/>
        <end position="168"/>
    </location>
</feature>
<feature type="compositionally biased region" description="Low complexity" evidence="1">
    <location>
        <begin position="330"/>
        <end position="350"/>
    </location>
</feature>
<reference evidence="3 4" key="1">
    <citation type="journal article" date="2016" name="Nat. Commun.">
        <title>Genomes of cryptic chimpanzee Plasmodium species reveal key evolutionary events leading to human malaria.</title>
        <authorList>
            <person name="Sundararaman S.A."/>
            <person name="Plenderleith L.J."/>
            <person name="Liu W."/>
            <person name="Loy D.E."/>
            <person name="Learn G.H."/>
            <person name="Li Y."/>
            <person name="Shaw K.S."/>
            <person name="Ayouba A."/>
            <person name="Peeters M."/>
            <person name="Speede S."/>
            <person name="Shaw G.M."/>
            <person name="Bushman F.D."/>
            <person name="Brisson D."/>
            <person name="Rayner J.C."/>
            <person name="Sharp P.M."/>
            <person name="Hahn B.H."/>
        </authorList>
    </citation>
    <scope>NUCLEOTIDE SEQUENCE [LARGE SCALE GENOMIC DNA]</scope>
    <source>
        <strain evidence="3 4">SY75</strain>
    </source>
</reference>
<evidence type="ECO:0000313" key="4">
    <source>
        <dbReference type="Proteomes" id="UP000076004"/>
    </source>
</evidence>
<dbReference type="KEGG" id="pgab:PGSY75_1452000"/>
<sequence length="2059" mass="237010">MLKFFIFILHIYLYIDSIYASEVSKHLNHEKDELKYASPTFDPKKGTKVIFYMPGNEKGVIGNNVQNGQHGTQRNPSTVYPGSEMKNEKTGTANSEIYNKSHGSSNDNNANNSQNKTINLHMDGNNSNNSNSNNYDLNSEYEKIRRKEEEAARRIARERRADINRRNEGNNSNKHNNQQYGGYESGANTPNSRVNINITNNRTHRNPHNTNTDGHNNNMYNTSNGDYTNGGYTNGGYTNGGYSNGGYSNGGYSNGGYSNGDYTNGINNNMNGKNNYNTTNGAYVNGAYDGLNNGSYKLIGNLNNNQNVDNSYNQNNENDKLYTSKYNINLQDNQNSSDNNPNNKSTFNTNIDSSKSERPYFDVYGREYDRNKYIPYSRRNNLNTNQNGSTNNETNNYNTNQNESTNNGTNNYNTNQNGSTNNGTDNYNTNQNGSTNNGTNNFNNNQNGSTRYGSNSKGTYGPNGTPYYVEHQEYDNGKYMPDFHVRDSKDSIGPGGDYHNLYQNTYGNEKNPNIFPGSPHNINVYSVHHKPDNVANGGLNNGMNNGMNNTMNNGLNNGMNYGMNNSGRIGLNNVHPSNDIHNNGTEYSVHYGNSDSNNTNESVQNDYSDSDYDDHNSGNKKKVYKSISERNRKSASQDGSELGYSDSDSDSEYEVVNGENKKYRNKYKGNNEKDKYETNWDSDNYNSDNEIKDGYLSESEREYARKKANEIEDKMNKGEYSRKYKNGKSNASRYDTTQTSDSDDSDIEANAFYVDNGQEMLIKEKEHYSSDSEFHNEESASIGNLNVYFPAENYHFSTYMGFDRRSFLLSNEIELEKMIGANFSNEVKNYCSRHNVAQKKGSYLDISFEYSRALEELRSEMLIDFNKRKHLTNNTDDTILHMIENSEKRKNDTNYKETYEDKDYANNANIFMNEYSNPLSAKYNKILKEYLCHLFVNNPGTKPLERLYYNSLALGELVEPIRNKFKNLASSTIDFNYEIHMASASNIYLLAHFLVLSLAYLSYNEYFTKGTKSFYSLPTILTANSDNSFFMLNEMCNIHYKPNKNFKKDITFIPIESRPKRFTTFYGERRLTCDILELVLNAIMLINVNEINNVFSNNNVDGYENSLSFSNNAIRIFSKVCPKINNDNVLRCEFEESSLYNPKIIKNDMSEKSSQKNLKKAFDLLRTYAEIESNTAEGNTSPYYVSLILDDMKYNDFYKYTLWYEPRELIYGDLKGMRMTKKKNTKYIYNDFIKKSNKLRKNLIKNDLKYNLKSKGLVFLYAMIDKYGSILNKSQKTKIQFLNNTSSIRYYLYLNKVIFKSAKTYLEIMKRVLKELQMSTNTPMKFLVRGNYIDNLNNIARNDNMFYANLFVLTALSRRDPVKDYYSDKRKMLSATLSEKFANSTSMLIPHKLRKLVVSMKKGFLKKKLLTSLAKIKLLQHIPAHMLENITTSIRFTTHTIATMQIMQNAKYMSKNNYSQYDNKGMLARQIFTNGGFAEYADNLMAKWFSKGFEEYKREQIENFKLENSINSELRDSERVDENDTSEESAKKKLKDLELEEREKMKKENSFLFNQSDKWDQFINKELVRALGLWLEFNDNPTNASSFVYKLVQDSKYLLENNLDNNILFSRTVKPTKQTAFRRFFNKILSLGNMLLRKPSFRVEHALWFGATIDIKKAFILLEKVSELHKMLNNHDESWLINEAFIEIVDHVVDLSTYKHVREPFGVARNPGMMAINPKYAELSHENRLRELQNSMCADHCSSVWKVISSFALHHLKNPDSLHTYESKFSKNSFGNKIDDKDFVHNFKMILGGDAALHYFDNLLPKTMKKDLKAMKYGVSLTSAFSLKLTKIIFSQMQLPYLSQMFYMQAPYFGHFIGKWQKERQQSRLKEIMSFMTLGSLSAYTLFSAMDITQQAKDIGTGPVATCFATRTTPPQQICLNSVVSTTLTNSTQSAMKCVFSVGLFASIGPYLFAPMAGLAVWKILKSEFKVLQRIDMALKNVFKNMWNKFLSLKGISKLRGIFKRKKVMKKKIIENATRKMNEMKNNPEKAKAHQMALKKNNNYSKGTYHYISYAKIKI</sequence>
<dbReference type="GeneID" id="29778806"/>
<feature type="region of interest" description="Disordered" evidence="1">
    <location>
        <begin position="372"/>
        <end position="463"/>
    </location>
</feature>
<feature type="compositionally biased region" description="Low complexity" evidence="1">
    <location>
        <begin position="380"/>
        <end position="450"/>
    </location>
</feature>
<feature type="region of interest" description="Disordered" evidence="1">
    <location>
        <begin position="570"/>
        <end position="693"/>
    </location>
</feature>
<dbReference type="VEuPathDB" id="PlasmoDB:PGABG01_1450800"/>
<comment type="caution">
    <text evidence="3">The sequence shown here is derived from an EMBL/GenBank/DDBJ whole genome shotgun (WGS) entry which is preliminary data.</text>
</comment>
<protein>
    <submittedName>
        <fullName evidence="3">Rhoptry neck protein 2</fullName>
    </submittedName>
</protein>
<feature type="compositionally biased region" description="Polar residues" evidence="1">
    <location>
        <begin position="64"/>
        <end position="80"/>
    </location>
</feature>
<feature type="compositionally biased region" description="Polar residues" evidence="1">
    <location>
        <begin position="574"/>
        <end position="605"/>
    </location>
</feature>
<feature type="region of interest" description="Disordered" evidence="1">
    <location>
        <begin position="719"/>
        <end position="743"/>
    </location>
</feature>
<organism evidence="3 4">
    <name type="scientific">Plasmodium gaboni</name>
    <dbReference type="NCBI Taxonomy" id="647221"/>
    <lineage>
        <taxon>Eukaryota</taxon>
        <taxon>Sar</taxon>
        <taxon>Alveolata</taxon>
        <taxon>Apicomplexa</taxon>
        <taxon>Aconoidasida</taxon>
        <taxon>Haemosporida</taxon>
        <taxon>Plasmodiidae</taxon>
        <taxon>Plasmodium</taxon>
        <taxon>Plasmodium (Laverania)</taxon>
    </lineage>
</organism>
<feature type="compositionally biased region" description="Low complexity" evidence="1">
    <location>
        <begin position="125"/>
        <end position="134"/>
    </location>
</feature>
<feature type="compositionally biased region" description="Basic and acidic residues" evidence="1">
    <location>
        <begin position="669"/>
        <end position="678"/>
    </location>
</feature>
<feature type="compositionally biased region" description="Polar residues" evidence="1">
    <location>
        <begin position="679"/>
        <end position="688"/>
    </location>
</feature>
<feature type="region of interest" description="Disordered" evidence="1">
    <location>
        <begin position="1515"/>
        <end position="1534"/>
    </location>
</feature>
<feature type="region of interest" description="Disordered" evidence="1">
    <location>
        <begin position="330"/>
        <end position="358"/>
    </location>
</feature>
<feature type="signal peptide" evidence="2">
    <location>
        <begin position="1"/>
        <end position="20"/>
    </location>
</feature>
<evidence type="ECO:0000313" key="3">
    <source>
        <dbReference type="EMBL" id="KYN96109.1"/>
    </source>
</evidence>
<gene>
    <name evidence="3" type="ORF">PGSY75_1452000</name>
</gene>
<name>A0A151LB07_9APIC</name>
<keyword evidence="2" id="KW-0732">Signal</keyword>
<dbReference type="VEuPathDB" id="PlasmoDB:PGSY75_1452000"/>
<feature type="chain" id="PRO_5007584049" evidence="2">
    <location>
        <begin position="21"/>
        <end position="2059"/>
    </location>
</feature>
<feature type="compositionally biased region" description="Low complexity" evidence="1">
    <location>
        <begin position="101"/>
        <end position="115"/>
    </location>
</feature>
<evidence type="ECO:0000256" key="1">
    <source>
        <dbReference type="SAM" id="MobiDB-lite"/>
    </source>
</evidence>
<evidence type="ECO:0000256" key="2">
    <source>
        <dbReference type="SAM" id="SignalP"/>
    </source>
</evidence>
<accession>A0A151LB07</accession>